<keyword evidence="3 6" id="KW-0805">Transcription regulation</keyword>
<dbReference type="NCBIfam" id="TIGR01568">
    <property type="entry name" value="A_thal_3678"/>
    <property type="match status" value="1"/>
</dbReference>
<keyword evidence="2 6" id="KW-0678">Repressor</keyword>
<dbReference type="GO" id="GO:0005634">
    <property type="term" value="C:nucleus"/>
    <property type="evidence" value="ECO:0007669"/>
    <property type="project" value="UniProtKB-SubCell"/>
</dbReference>
<dbReference type="AlphaFoldDB" id="A0A8B9A2J8"/>
<name>A0A8B9A2J8_PHODC</name>
<keyword evidence="5 6" id="KW-0539">Nucleus</keyword>
<evidence type="ECO:0000259" key="8">
    <source>
        <dbReference type="PROSITE" id="PS51754"/>
    </source>
</evidence>
<dbReference type="Proteomes" id="UP000228380">
    <property type="component" value="Chromosome 3"/>
</dbReference>
<dbReference type="RefSeq" id="XP_038980840.1">
    <property type="nucleotide sequence ID" value="XM_039124912.1"/>
</dbReference>
<accession>A0A8B9A2J8</accession>
<comment type="function">
    <text evidence="6">Transcriptional repressor that regulates multiple aspects of plant growth and development.</text>
</comment>
<dbReference type="Pfam" id="PF13724">
    <property type="entry name" value="DNA_binding_2"/>
    <property type="match status" value="1"/>
</dbReference>
<keyword evidence="4 6" id="KW-0804">Transcription</keyword>
<feature type="region of interest" description="Disordered" evidence="7">
    <location>
        <begin position="79"/>
        <end position="121"/>
    </location>
</feature>
<keyword evidence="9" id="KW-1185">Reference proteome</keyword>
<evidence type="ECO:0000256" key="1">
    <source>
        <dbReference type="ARBA" id="ARBA00004123"/>
    </source>
</evidence>
<evidence type="ECO:0000256" key="2">
    <source>
        <dbReference type="ARBA" id="ARBA00022491"/>
    </source>
</evidence>
<protein>
    <recommendedName>
        <fullName evidence="6">Transcription repressor</fullName>
    </recommendedName>
    <alternativeName>
        <fullName evidence="6">Ovate family protein</fullName>
    </alternativeName>
</protein>
<evidence type="ECO:0000313" key="9">
    <source>
        <dbReference type="Proteomes" id="UP000228380"/>
    </source>
</evidence>
<dbReference type="InterPro" id="IPR038933">
    <property type="entry name" value="Ovate"/>
</dbReference>
<dbReference type="PANTHER" id="PTHR33057">
    <property type="entry name" value="TRANSCRIPTION REPRESSOR OFP7-RELATED"/>
    <property type="match status" value="1"/>
</dbReference>
<dbReference type="GO" id="GO:0045892">
    <property type="term" value="P:negative regulation of DNA-templated transcription"/>
    <property type="evidence" value="ECO:0007669"/>
    <property type="project" value="UniProtKB-UniRule"/>
</dbReference>
<reference evidence="10" key="2">
    <citation type="submission" date="2025-08" db="UniProtKB">
        <authorList>
            <consortium name="RefSeq"/>
        </authorList>
    </citation>
    <scope>IDENTIFICATION</scope>
    <source>
        <tissue evidence="10">Young leaves</tissue>
    </source>
</reference>
<feature type="compositionally biased region" description="Basic residues" evidence="7">
    <location>
        <begin position="103"/>
        <end position="113"/>
    </location>
</feature>
<evidence type="ECO:0000256" key="4">
    <source>
        <dbReference type="ARBA" id="ARBA00023163"/>
    </source>
</evidence>
<feature type="region of interest" description="Disordered" evidence="7">
    <location>
        <begin position="27"/>
        <end position="64"/>
    </location>
</feature>
<dbReference type="InterPro" id="IPR025830">
    <property type="entry name" value="DNA_bnd_dom_ovate"/>
</dbReference>
<gene>
    <name evidence="10" type="primary">LOC103713458</name>
</gene>
<comment type="subcellular location">
    <subcellularLocation>
        <location evidence="1 6">Nucleus</location>
    </subcellularLocation>
</comment>
<dbReference type="PANTHER" id="PTHR33057:SF82">
    <property type="entry name" value="TRANSCRIPTION REPRESSOR OFP5"/>
    <property type="match status" value="1"/>
</dbReference>
<evidence type="ECO:0000256" key="7">
    <source>
        <dbReference type="SAM" id="MobiDB-lite"/>
    </source>
</evidence>
<evidence type="ECO:0000256" key="5">
    <source>
        <dbReference type="ARBA" id="ARBA00023242"/>
    </source>
</evidence>
<evidence type="ECO:0000256" key="6">
    <source>
        <dbReference type="RuleBase" id="RU367028"/>
    </source>
</evidence>
<reference evidence="9" key="1">
    <citation type="journal article" date="2019" name="Nat. Commun.">
        <title>Genome-wide association mapping of date palm fruit traits.</title>
        <authorList>
            <person name="Hazzouri K.M."/>
            <person name="Gros-Balthazard M."/>
            <person name="Flowers J.M."/>
            <person name="Copetti D."/>
            <person name="Lemansour A."/>
            <person name="Lebrun M."/>
            <person name="Masmoudi K."/>
            <person name="Ferrand S."/>
            <person name="Dhar M.I."/>
            <person name="Fresquez Z.A."/>
            <person name="Rosas U."/>
            <person name="Zhang J."/>
            <person name="Talag J."/>
            <person name="Lee S."/>
            <person name="Kudrna D."/>
            <person name="Powell R.F."/>
            <person name="Leitch I.J."/>
            <person name="Krueger R.R."/>
            <person name="Wing R.A."/>
            <person name="Amiri K.M.A."/>
            <person name="Purugganan M.D."/>
        </authorList>
    </citation>
    <scope>NUCLEOTIDE SEQUENCE [LARGE SCALE GENOMIC DNA]</scope>
    <source>
        <strain evidence="9">cv. Khalas</strain>
    </source>
</reference>
<dbReference type="PROSITE" id="PS51754">
    <property type="entry name" value="OVATE"/>
    <property type="match status" value="1"/>
</dbReference>
<evidence type="ECO:0000256" key="3">
    <source>
        <dbReference type="ARBA" id="ARBA00023015"/>
    </source>
</evidence>
<dbReference type="KEGG" id="pda:103713458"/>
<dbReference type="Pfam" id="PF04844">
    <property type="entry name" value="Ovate"/>
    <property type="match status" value="1"/>
</dbReference>
<proteinExistence type="predicted"/>
<dbReference type="InterPro" id="IPR006458">
    <property type="entry name" value="Ovate_C"/>
</dbReference>
<evidence type="ECO:0000313" key="10">
    <source>
        <dbReference type="RefSeq" id="XP_038980840.1"/>
    </source>
</evidence>
<dbReference type="GeneID" id="103713458"/>
<feature type="compositionally biased region" description="Pro residues" evidence="7">
    <location>
        <begin position="44"/>
        <end position="59"/>
    </location>
</feature>
<dbReference type="OrthoDB" id="1928390at2759"/>
<dbReference type="GO" id="GO:0003677">
    <property type="term" value="F:DNA binding"/>
    <property type="evidence" value="ECO:0007669"/>
    <property type="project" value="InterPro"/>
</dbReference>
<feature type="region of interest" description="Disordered" evidence="7">
    <location>
        <begin position="248"/>
        <end position="270"/>
    </location>
</feature>
<organism evidence="9 10">
    <name type="scientific">Phoenix dactylifera</name>
    <name type="common">Date palm</name>
    <dbReference type="NCBI Taxonomy" id="42345"/>
    <lineage>
        <taxon>Eukaryota</taxon>
        <taxon>Viridiplantae</taxon>
        <taxon>Streptophyta</taxon>
        <taxon>Embryophyta</taxon>
        <taxon>Tracheophyta</taxon>
        <taxon>Spermatophyta</taxon>
        <taxon>Magnoliopsida</taxon>
        <taxon>Liliopsida</taxon>
        <taxon>Arecaceae</taxon>
        <taxon>Coryphoideae</taxon>
        <taxon>Phoeniceae</taxon>
        <taxon>Phoenix</taxon>
    </lineage>
</organism>
<sequence>MGNYRFRLSDMMPNAWFHKLKDMGNKARKSQSISHSMRSYPARTSPPTPPKTFTPPSPPHKQAFLPSRASCYISSRVGTEKLPNSPFHPRTSDGHLPVDPPRSSKRRSRRKAIKPPPTTTKLVTSSISAGCSCSVRKSEAVTDFPAAATESPLCHGDHRISGDDNEHHKSIIGNKVQSCSCRVSSSATDIIIDMGTRSSITRKGDKVNGCTMVSELQLPPILTKPVQKETEADKLDDGNIDAKQEAYHNGSSLKEQSKSPVKKSPPGLHRIRMRANTPRLVGKRVQVQRSRKSGGLAMTEKMQKKGLQQGFAIIKSSSDPQRDFRDSMVEMIVENNIWASKDLEELLACYLSLNSNEYHDLIVKVFEQIWFDLTNIRL</sequence>
<feature type="domain" description="OVATE" evidence="8">
    <location>
        <begin position="313"/>
        <end position="372"/>
    </location>
</feature>